<name>A0A2S4PNV6_9PEZI</name>
<evidence type="ECO:0000313" key="2">
    <source>
        <dbReference type="EMBL" id="POS83720.1"/>
    </source>
</evidence>
<sequence>MLFRLLITYVVLAFNVGNTSAMFRHRKRAPGYNDLNPHQQVGLEPNGAECGVISYNKQHLLNARDEACYVPHTQNSRKATIYYPSNPRIYSGEHPFFLYPLGKQIMNTKSGS</sequence>
<accession>A0A2S4PNV6</accession>
<organism evidence="2 3">
    <name type="scientific">Erysiphe pulchra</name>
    <dbReference type="NCBI Taxonomy" id="225359"/>
    <lineage>
        <taxon>Eukaryota</taxon>
        <taxon>Fungi</taxon>
        <taxon>Dikarya</taxon>
        <taxon>Ascomycota</taxon>
        <taxon>Pezizomycotina</taxon>
        <taxon>Leotiomycetes</taxon>
        <taxon>Erysiphales</taxon>
        <taxon>Erysiphaceae</taxon>
        <taxon>Erysiphe</taxon>
    </lineage>
</organism>
<keyword evidence="1" id="KW-0732">Signal</keyword>
<feature type="chain" id="PRO_5015633351" evidence="1">
    <location>
        <begin position="22"/>
        <end position="112"/>
    </location>
</feature>
<dbReference type="Proteomes" id="UP000237438">
    <property type="component" value="Unassembled WGS sequence"/>
</dbReference>
<gene>
    <name evidence="2" type="ORF">EPUL_006374</name>
</gene>
<reference evidence="2 3" key="1">
    <citation type="submission" date="2017-10" db="EMBL/GenBank/DDBJ databases">
        <title>Development of genomic resources for the powdery mildew, Erysiphe pulchra.</title>
        <authorList>
            <person name="Wadl P.A."/>
            <person name="Mack B.M."/>
            <person name="Moore G."/>
            <person name="Beltz S.B."/>
        </authorList>
    </citation>
    <scope>NUCLEOTIDE SEQUENCE [LARGE SCALE GENOMIC DNA]</scope>
    <source>
        <strain evidence="2">Cflorida</strain>
    </source>
</reference>
<feature type="non-terminal residue" evidence="2">
    <location>
        <position position="112"/>
    </location>
</feature>
<keyword evidence="3" id="KW-1185">Reference proteome</keyword>
<comment type="caution">
    <text evidence="2">The sequence shown here is derived from an EMBL/GenBank/DDBJ whole genome shotgun (WGS) entry which is preliminary data.</text>
</comment>
<proteinExistence type="predicted"/>
<feature type="signal peptide" evidence="1">
    <location>
        <begin position="1"/>
        <end position="21"/>
    </location>
</feature>
<dbReference type="EMBL" id="PEDP01001401">
    <property type="protein sequence ID" value="POS83720.1"/>
    <property type="molecule type" value="Genomic_DNA"/>
</dbReference>
<evidence type="ECO:0000313" key="3">
    <source>
        <dbReference type="Proteomes" id="UP000237438"/>
    </source>
</evidence>
<dbReference type="AlphaFoldDB" id="A0A2S4PNV6"/>
<protein>
    <submittedName>
        <fullName evidence="2">Uncharacterized protein</fullName>
    </submittedName>
</protein>
<evidence type="ECO:0000256" key="1">
    <source>
        <dbReference type="SAM" id="SignalP"/>
    </source>
</evidence>